<proteinExistence type="predicted"/>
<organism evidence="1 2">
    <name type="scientific">Allopontixanthobacter confluentis</name>
    <dbReference type="NCBI Taxonomy" id="1849021"/>
    <lineage>
        <taxon>Bacteria</taxon>
        <taxon>Pseudomonadati</taxon>
        <taxon>Pseudomonadota</taxon>
        <taxon>Alphaproteobacteria</taxon>
        <taxon>Sphingomonadales</taxon>
        <taxon>Erythrobacteraceae</taxon>
        <taxon>Allopontixanthobacter</taxon>
    </lineage>
</organism>
<evidence type="ECO:0000313" key="1">
    <source>
        <dbReference type="EMBL" id="MXP15036.1"/>
    </source>
</evidence>
<dbReference type="InterPro" id="IPR053745">
    <property type="entry name" value="Viral_Tail_Comp_sf"/>
</dbReference>
<comment type="caution">
    <text evidence="1">The sequence shown here is derived from an EMBL/GenBank/DDBJ whole genome shotgun (WGS) entry which is preliminary data.</text>
</comment>
<accession>A0A6L7GHQ7</accession>
<dbReference type="Gene3D" id="3.30.2000.30">
    <property type="match status" value="1"/>
</dbReference>
<dbReference type="Proteomes" id="UP000473531">
    <property type="component" value="Unassembled WGS sequence"/>
</dbReference>
<dbReference type="Pfam" id="PF11367">
    <property type="entry name" value="Tail_completion_gp17"/>
    <property type="match status" value="1"/>
</dbReference>
<dbReference type="OrthoDB" id="7450850at2"/>
<reference evidence="1 2" key="1">
    <citation type="submission" date="2019-12" db="EMBL/GenBank/DDBJ databases">
        <title>Genomic-based taxomic classification of the family Erythrobacteraceae.</title>
        <authorList>
            <person name="Xu L."/>
        </authorList>
    </citation>
    <scope>NUCLEOTIDE SEQUENCE [LARGE SCALE GENOMIC DNA]</scope>
    <source>
        <strain evidence="1 2">KCTC 52259</strain>
    </source>
</reference>
<gene>
    <name evidence="1" type="ORF">GRI44_09780</name>
</gene>
<keyword evidence="2" id="KW-1185">Reference proteome</keyword>
<dbReference type="RefSeq" id="WP_160601618.1">
    <property type="nucleotide sequence ID" value="NZ_WTYU01000002.1"/>
</dbReference>
<dbReference type="EMBL" id="WTYU01000002">
    <property type="protein sequence ID" value="MXP15036.1"/>
    <property type="molecule type" value="Genomic_DNA"/>
</dbReference>
<evidence type="ECO:0000313" key="2">
    <source>
        <dbReference type="Proteomes" id="UP000473531"/>
    </source>
</evidence>
<dbReference type="InterPro" id="IPR021508">
    <property type="entry name" value="Gp17-like"/>
</dbReference>
<dbReference type="AlphaFoldDB" id="A0A6L7GHQ7"/>
<protein>
    <submittedName>
        <fullName evidence="1">DUF3168 domain-containing protein</fullName>
    </submittedName>
</protein>
<sequence>METLLRAALVGWLRDAPELAGQINSIEEESPLSTSPPWLGIAASASTDWSTKDMRGREVRIALELNTRGDDIAGDGALVAALDRKIEALPKSQDGFVIVNTRFLRARAERRARNLRTVLLEYQFRLLETPSPLLPE</sequence>
<name>A0A6L7GHQ7_9SPHN</name>